<accession>B7JUR3</accession>
<proteinExistence type="predicted"/>
<dbReference type="Gene3D" id="3.40.50.150">
    <property type="entry name" value="Vaccinia Virus protein VP39"/>
    <property type="match status" value="1"/>
</dbReference>
<dbReference type="SUPFAM" id="SSF53335">
    <property type="entry name" value="S-adenosyl-L-methionine-dependent methyltransferases"/>
    <property type="match status" value="1"/>
</dbReference>
<reference evidence="2" key="1">
    <citation type="journal article" date="2011" name="MBio">
        <title>Novel metabolic attributes of the genus Cyanothece, comprising a group of unicellular nitrogen-fixing Cyanobacteria.</title>
        <authorList>
            <person name="Bandyopadhyay A."/>
            <person name="Elvitigala T."/>
            <person name="Welsh E."/>
            <person name="Stockel J."/>
            <person name="Liberton M."/>
            <person name="Min H."/>
            <person name="Sherman L.A."/>
            <person name="Pakrasi H.B."/>
        </authorList>
    </citation>
    <scope>NUCLEOTIDE SEQUENCE [LARGE SCALE GENOMIC DNA]</scope>
    <source>
        <strain evidence="2">PCC 8801</strain>
    </source>
</reference>
<dbReference type="KEGG" id="cyp:PCC8801_1554"/>
<evidence type="ECO:0000313" key="1">
    <source>
        <dbReference type="EMBL" id="ACK65607.1"/>
    </source>
</evidence>
<gene>
    <name evidence="1" type="ordered locus">PCC8801_1554</name>
</gene>
<dbReference type="STRING" id="41431.PCC8801_1554"/>
<dbReference type="AlphaFoldDB" id="B7JUR3"/>
<sequence>MDFKCALCSDKLEILVQDGAITRKEYYGMLSDIHQCTNCGHIQFYPLPKPEVLDNYYSSNLFYSANSFQLEDYYTFWLEGKNASQVIFIESLILLKAEYFARTEKPVLYDYACGTGGLVAKTSQLGFNSRGSEMDKVCVEFCQSKGLSVSQGGIELLAKENNLDIVTCYHSLEHFLNPQAFIDAVNLALNDNGFLVLAVPNGSYYPAQVDFFGKFDWSFFPEHLHYFTPNSIDNFLFKNNFEVISMTSNSVADTQLDWLHKCAIINNFNPSIPQVHALYHFIDQNLLARDLRVIARKTKNPKPLNFGRKHKSRLEEVSPGNINGIIFSVKEIDNSKATPKLVINVQANKKLDKDYKVLLHLRRKEDKNTVSDDCINLDFYPEKPTSTWGSKSFWRTKESFDLYVPLLLDNPFTCYQIEIGLIDTELSIDNKYILYHDTICMIGTLCI</sequence>
<dbReference type="EMBL" id="CP001287">
    <property type="protein sequence ID" value="ACK65607.1"/>
    <property type="molecule type" value="Genomic_DNA"/>
</dbReference>
<organism evidence="1 2">
    <name type="scientific">Rippkaea orientalis (strain PCC 8801 / RF-1)</name>
    <name type="common">Cyanothece sp. (strain PCC 8801)</name>
    <dbReference type="NCBI Taxonomy" id="41431"/>
    <lineage>
        <taxon>Bacteria</taxon>
        <taxon>Bacillati</taxon>
        <taxon>Cyanobacteriota</taxon>
        <taxon>Cyanophyceae</taxon>
        <taxon>Oscillatoriophycideae</taxon>
        <taxon>Chroococcales</taxon>
        <taxon>Aphanothecaceae</taxon>
        <taxon>Rippkaea</taxon>
        <taxon>Rippkaea orientalis</taxon>
    </lineage>
</organism>
<dbReference type="InterPro" id="IPR029063">
    <property type="entry name" value="SAM-dependent_MTases_sf"/>
</dbReference>
<dbReference type="HOGENOM" id="CLU_612119_0_0_3"/>
<dbReference type="eggNOG" id="COG2227">
    <property type="taxonomic scope" value="Bacteria"/>
</dbReference>
<evidence type="ECO:0008006" key="3">
    <source>
        <dbReference type="Google" id="ProtNLM"/>
    </source>
</evidence>
<dbReference type="Pfam" id="PF13489">
    <property type="entry name" value="Methyltransf_23"/>
    <property type="match status" value="1"/>
</dbReference>
<dbReference type="OrthoDB" id="9787662at2"/>
<dbReference type="RefSeq" id="WP_012594880.1">
    <property type="nucleotide sequence ID" value="NC_011726.1"/>
</dbReference>
<evidence type="ECO:0000313" key="2">
    <source>
        <dbReference type="Proteomes" id="UP000008204"/>
    </source>
</evidence>
<dbReference type="PANTHER" id="PTHR43861">
    <property type="entry name" value="TRANS-ACONITATE 2-METHYLTRANSFERASE-RELATED"/>
    <property type="match status" value="1"/>
</dbReference>
<protein>
    <recommendedName>
        <fullName evidence="3">Methyltransferase type 11</fullName>
    </recommendedName>
</protein>
<name>B7JUR3_RIPO1</name>
<dbReference type="Proteomes" id="UP000008204">
    <property type="component" value="Chromosome"/>
</dbReference>
<keyword evidence="2" id="KW-1185">Reference proteome</keyword>